<dbReference type="AlphaFoldDB" id="A0A8H9K5X5"/>
<organism evidence="1">
    <name type="scientific">Vibrio vulnificus</name>
    <dbReference type="NCBI Taxonomy" id="672"/>
    <lineage>
        <taxon>Bacteria</taxon>
        <taxon>Pseudomonadati</taxon>
        <taxon>Pseudomonadota</taxon>
        <taxon>Gammaproteobacteria</taxon>
        <taxon>Vibrionales</taxon>
        <taxon>Vibrionaceae</taxon>
        <taxon>Vibrio</taxon>
    </lineage>
</organism>
<gene>
    <name evidence="1" type="ORF">I7730_01300</name>
</gene>
<dbReference type="EMBL" id="DACRBY010000001">
    <property type="protein sequence ID" value="HAS8538433.1"/>
    <property type="molecule type" value="Genomic_DNA"/>
</dbReference>
<evidence type="ECO:0000313" key="1">
    <source>
        <dbReference type="EMBL" id="HAS8538433.1"/>
    </source>
</evidence>
<sequence length="103" mass="11249">MNKVITSIDSIAILEKLKFGLNAKSIDNNKIRFARLVYLFLNLVELKRNASSFPQTLTGKCIFNGLGDIASASDILNVLTFVSSNSGVIKIRQTSGILVCEIT</sequence>
<name>A0A8H9K5X5_VIBVL</name>
<dbReference type="Proteomes" id="UP000863257">
    <property type="component" value="Unassembled WGS sequence"/>
</dbReference>
<reference evidence="1" key="1">
    <citation type="journal article" date="2018" name="Genome Biol.">
        <title>SKESA: strategic k-mer extension for scrupulous assemblies.</title>
        <authorList>
            <person name="Souvorov A."/>
            <person name="Agarwala R."/>
            <person name="Lipman D.J."/>
        </authorList>
    </citation>
    <scope>NUCLEOTIDE SEQUENCE</scope>
    <source>
        <strain evidence="1">BCW_3452</strain>
    </source>
</reference>
<protein>
    <submittedName>
        <fullName evidence="1">Uncharacterized protein</fullName>
    </submittedName>
</protein>
<proteinExistence type="predicted"/>
<comment type="caution">
    <text evidence="1">The sequence shown here is derived from an EMBL/GenBank/DDBJ whole genome shotgun (WGS) entry which is preliminary data.</text>
</comment>
<accession>A0A8H9K5X5</accession>
<reference evidence="1" key="2">
    <citation type="submission" date="2019-01" db="EMBL/GenBank/DDBJ databases">
        <authorList>
            <consortium name="NCBI Pathogen Detection Project"/>
        </authorList>
    </citation>
    <scope>NUCLEOTIDE SEQUENCE</scope>
    <source>
        <strain evidence="1">BCW_3452</strain>
    </source>
</reference>